<dbReference type="RefSeq" id="WP_152891555.1">
    <property type="nucleotide sequence ID" value="NZ_WHJC01000315.1"/>
</dbReference>
<evidence type="ECO:0000313" key="4">
    <source>
        <dbReference type="Proteomes" id="UP000430345"/>
    </source>
</evidence>
<evidence type="ECO:0000256" key="1">
    <source>
        <dbReference type="ARBA" id="ARBA00006068"/>
    </source>
</evidence>
<reference evidence="3 4" key="1">
    <citation type="submission" date="2019-10" db="EMBL/GenBank/DDBJ databases">
        <title>The Genome Sequence of Clostridium tarantellae Isolated from Fish Brain.</title>
        <authorList>
            <person name="Bano L."/>
            <person name="Kiel M."/>
            <person name="Sales G."/>
            <person name="Doxey A.C."/>
            <person name="Mansfield M.J."/>
            <person name="Schiavone M."/>
            <person name="Rossetto O."/>
            <person name="Pirazzini M."/>
            <person name="Dobrindt U."/>
            <person name="Montecucco C."/>
        </authorList>
    </citation>
    <scope>NUCLEOTIDE SEQUENCE [LARGE SCALE GENOMIC DNA]</scope>
    <source>
        <strain evidence="3 4">DSM 3997</strain>
    </source>
</reference>
<dbReference type="AlphaFoldDB" id="A0A6I1MRG6"/>
<dbReference type="NCBIfam" id="TIGR00350">
    <property type="entry name" value="lytR_cpsA_psr"/>
    <property type="match status" value="1"/>
</dbReference>
<organism evidence="3 4">
    <name type="scientific">Clostridium tarantellae</name>
    <dbReference type="NCBI Taxonomy" id="39493"/>
    <lineage>
        <taxon>Bacteria</taxon>
        <taxon>Bacillati</taxon>
        <taxon>Bacillota</taxon>
        <taxon>Clostridia</taxon>
        <taxon>Eubacteriales</taxon>
        <taxon>Clostridiaceae</taxon>
        <taxon>Clostridium</taxon>
    </lineage>
</organism>
<name>A0A6I1MRG6_9CLOT</name>
<keyword evidence="4" id="KW-1185">Reference proteome</keyword>
<sequence length="331" mass="37190">MSVKHKKSTSSKKVKKVLITVLLVILLILGVGGGVGAYYTKSLYNKIDKVDLNEDELGISVEVQKKLSAFDGVQNIVLFGIDAPQGSYGRSDSIMIATVDKTHDKLKLTSLMRDSYVNIDGHGNDKLNHAYAFGGPQLAIKTINENFNLNVKDFVSVNFSTLPKIIDKVGGIELDIRNDEIESMNSCIDHLNSLNNTNSSKIESTGKQHVDGIQAMAYCRVRHAEGGDFKRTERHRIVLTKVLNKIEELPATEYPSLLNELLPMVKTNLNPTEMLNIGKNILALKDNGIEQARYPKDEYCNQEMIKNIYYLGFNKEKTEEQIHNWIFEDIQ</sequence>
<gene>
    <name evidence="3" type="ORF">GBZ86_13685</name>
</gene>
<dbReference type="EMBL" id="WHJC01000315">
    <property type="protein sequence ID" value="MPQ44787.1"/>
    <property type="molecule type" value="Genomic_DNA"/>
</dbReference>
<dbReference type="InterPro" id="IPR004474">
    <property type="entry name" value="LytR_CpsA_psr"/>
</dbReference>
<dbReference type="InterPro" id="IPR050922">
    <property type="entry name" value="LytR/CpsA/Psr_CW_biosynth"/>
</dbReference>
<dbReference type="PANTHER" id="PTHR33392">
    <property type="entry name" value="POLYISOPRENYL-TEICHOIC ACID--PEPTIDOGLYCAN TEICHOIC ACID TRANSFERASE TAGU"/>
    <property type="match status" value="1"/>
</dbReference>
<feature type="domain" description="Cell envelope-related transcriptional attenuator" evidence="2">
    <location>
        <begin position="90"/>
        <end position="247"/>
    </location>
</feature>
<dbReference type="Proteomes" id="UP000430345">
    <property type="component" value="Unassembled WGS sequence"/>
</dbReference>
<dbReference type="OrthoDB" id="9782542at2"/>
<evidence type="ECO:0000259" key="2">
    <source>
        <dbReference type="Pfam" id="PF03816"/>
    </source>
</evidence>
<dbReference type="PANTHER" id="PTHR33392:SF6">
    <property type="entry name" value="POLYISOPRENYL-TEICHOIC ACID--PEPTIDOGLYCAN TEICHOIC ACID TRANSFERASE TAGU"/>
    <property type="match status" value="1"/>
</dbReference>
<dbReference type="Gene3D" id="3.40.630.190">
    <property type="entry name" value="LCP protein"/>
    <property type="match status" value="1"/>
</dbReference>
<comment type="similarity">
    <text evidence="1">Belongs to the LytR/CpsA/Psr (LCP) family.</text>
</comment>
<proteinExistence type="inferred from homology"/>
<dbReference type="Pfam" id="PF03816">
    <property type="entry name" value="LytR_cpsA_psr"/>
    <property type="match status" value="1"/>
</dbReference>
<comment type="caution">
    <text evidence="3">The sequence shown here is derived from an EMBL/GenBank/DDBJ whole genome shotgun (WGS) entry which is preliminary data.</text>
</comment>
<protein>
    <submittedName>
        <fullName evidence="3">LytR family transcriptional regulator</fullName>
    </submittedName>
</protein>
<evidence type="ECO:0000313" key="3">
    <source>
        <dbReference type="EMBL" id="MPQ44787.1"/>
    </source>
</evidence>
<accession>A0A6I1MRG6</accession>